<dbReference type="PROSITE" id="PS51038">
    <property type="entry name" value="BAH"/>
    <property type="match status" value="2"/>
</dbReference>
<dbReference type="GO" id="GO:0016586">
    <property type="term" value="C:RSC-type complex"/>
    <property type="evidence" value="ECO:0007669"/>
    <property type="project" value="InterPro"/>
</dbReference>
<dbReference type="InterPro" id="IPR037382">
    <property type="entry name" value="Rsc/polybromo"/>
</dbReference>
<feature type="compositionally biased region" description="Polar residues" evidence="10">
    <location>
        <begin position="1150"/>
        <end position="1163"/>
    </location>
</feature>
<sequence length="1689" mass="195839">MPKRLHSTSDRDEDADSNFVSNKRSRRLERETNEICQDLYDALRTYKNEDGRIICESFIRLPSKRAHSEYYTVVKQPIDLLRIQQKIRTDEYRNLSQFSEDIQLLVSNSKLYYKKNSLEWRDAVDLWNYYNTKKSELAGLVSHDVEHSNDSIYKKRQSSRRQLDSNNVEYDNDTESKASDSTTNDDTRTSLLSEPSPPFSQQTGTTLPSKTSGRGRRKKLVEPENSLVNGDVMTVKSDDSNSTEQSQQQRIDPYYLEEFFTAVYNARVDERPMSDIFLFVPSKKLYPDYYEVIKEPIDLKMIAKKIQSNEYISLEDMENDLLMMVSNAKKYNDPKSQIYKDACALRRTITTVRNELDMARKNSKSSNDRLTPRTRDQLLSAEVHQLEYPPDEDVIITYTNEDVDSEGSSLGDDEDSFRLLYNAVKSYKLGAQSLIDPFMKLPNRRFYPDYYEEIKRPIAMSLIKNQIKKNRYICLADLVDDLQLMFANAMQYNQEGSLIYNSAKKLLDVAILKAHELGYDENKRLKDYRNIVADIKEEPLESSPTHYGAQRYSDNSGTVTRTPYITGQRGRPPKKAENDISLITPYLQLPSTSDYPDYYEVIHTPIDMGIIKDKMEKGMYKREQDLVDDLSRMFNNAKKYNMDDSPIYIHACELERVLNEQYRILMAKKEVALLNFNAATPPSSTNNRSIGQGTTKKCPSFSSLKNLQDKLNCLFNSIKTYTSHQGRILSTEFLILPSKVDYPDYYEIIQRPIDMQRIQQKLSAGLYSSLNDLINDIQLMLDNACLYNEPGSTIYKDSLSLQRVLIERKRELTSADNSIPDVQSLVGELMLRLFIATFNHEDEECRCFSDSFADLPERSENEPFELPYTFDFIKRNLDRKRYRRLDVFQDDMFKVFERARKLSRTDSQADSIELQMYFIRTRNEMCYHGKLLNSPALFYNETDLTQDLAKERNEKGLNNSINSDFDEKKEENTRQSVPPSAEQSSSLKGQTFYLGDFVYIQPREEVCDPHIVCIESFSRENNEDYLNGLWFYRPDETYHLPTKKFLEQEVFLTNTVESVPVSKVIGHCYVLHVKDYFKYRPEIIDQTTTTSIQIDDDKDVYVCESRYNTKTKMFKKIKWWNVPDNNRVKLVQRDKPLEASRDVSRYVKNKQPNSQDEQQKQSDISDLNDLLFLSSTEVIEKLKHTLPINYSSPQKINDCLIQEQEQSTVMKQYYEQVAFSNKECYKLGDYVYISNCTNEINNNDSEKRLILRIDKIWKENENPFSMCGPLFIRPSDIINREQLILTTKPNYEREVLKRDNSNTIITVTNIIGKCSVLSLKHYCTSRITEIVESDVYLCESKYISDDHSIRKLSKGLKRPSLSAKACRDEIYTFKKELLLRRDLSVAQFKSSDDVSLMDTTSGFYNPITDDNSTVDGDETNISLETTPSNRGRRGARRSTRNPCGYLVYASEARKRLIKDNSSIPFGEMSRMIGEQWRRLTIAEKDKYEEKARERAKEQEAEEQKRLGSTYQQTSSMNSNYPVPNDNHGGYTNNAYGVGNNPRMVNGCGPIMNGHYQSNPNMSGLQTSNKPALTCPPKTQRLVHSEAYLRYIENLKPDSPYISDWPKQLKASINGSSSSSSSSFSYPQNSNINTTNNNGNSNNNNVRSLPSHWLVNGSGMYNNVVEALWSMRDNMFQDVIRIRDVLSHEW</sequence>
<dbReference type="Pfam" id="PF00439">
    <property type="entry name" value="Bromodomain"/>
    <property type="match status" value="6"/>
</dbReference>
<feature type="compositionally biased region" description="Polar residues" evidence="10">
    <location>
        <begin position="974"/>
        <end position="984"/>
    </location>
</feature>
<dbReference type="InterPro" id="IPR043151">
    <property type="entry name" value="BAH_sf"/>
</dbReference>
<evidence type="ECO:0000256" key="2">
    <source>
        <dbReference type="ARBA" id="ARBA00022737"/>
    </source>
</evidence>
<feature type="domain" description="Bromo" evidence="11">
    <location>
        <begin position="430"/>
        <end position="500"/>
    </location>
</feature>
<feature type="compositionally biased region" description="Polar residues" evidence="10">
    <location>
        <begin position="1407"/>
        <end position="1425"/>
    </location>
</feature>
<feature type="domain" description="Bromo" evidence="11">
    <location>
        <begin position="578"/>
        <end position="648"/>
    </location>
</feature>
<feature type="domain" description="Bromo" evidence="11">
    <location>
        <begin position="269"/>
        <end position="339"/>
    </location>
</feature>
<dbReference type="CDD" id="cd04369">
    <property type="entry name" value="Bromodomain"/>
    <property type="match status" value="1"/>
</dbReference>
<feature type="domain" description="HMG box" evidence="12">
    <location>
        <begin position="1438"/>
        <end position="1506"/>
    </location>
</feature>
<dbReference type="InterPro" id="IPR001487">
    <property type="entry name" value="Bromodomain"/>
</dbReference>
<evidence type="ECO:0000313" key="16">
    <source>
        <dbReference type="Proteomes" id="UP000663829"/>
    </source>
</evidence>
<evidence type="ECO:0000259" key="11">
    <source>
        <dbReference type="PROSITE" id="PS50014"/>
    </source>
</evidence>
<dbReference type="SMART" id="SM00439">
    <property type="entry name" value="BAH"/>
    <property type="match status" value="2"/>
</dbReference>
<dbReference type="GO" id="GO:0006368">
    <property type="term" value="P:transcription elongation by RNA polymerase II"/>
    <property type="evidence" value="ECO:0007669"/>
    <property type="project" value="TreeGrafter"/>
</dbReference>
<dbReference type="PRINTS" id="PR00503">
    <property type="entry name" value="BROMODOMAIN"/>
</dbReference>
<dbReference type="GO" id="GO:0003677">
    <property type="term" value="F:DNA binding"/>
    <property type="evidence" value="ECO:0007669"/>
    <property type="project" value="UniProtKB-UniRule"/>
</dbReference>
<evidence type="ECO:0000256" key="5">
    <source>
        <dbReference type="ARBA" id="ARBA00023117"/>
    </source>
</evidence>
<accession>A0A813Y864</accession>
<keyword evidence="3" id="KW-0156">Chromatin regulator</keyword>
<dbReference type="Gene3D" id="2.30.30.490">
    <property type="match status" value="2"/>
</dbReference>
<keyword evidence="2" id="KW-0677">Repeat</keyword>
<feature type="region of interest" description="Disordered" evidence="10">
    <location>
        <begin position="1141"/>
        <end position="1163"/>
    </location>
</feature>
<dbReference type="GO" id="GO:0003682">
    <property type="term" value="F:chromatin binding"/>
    <property type="evidence" value="ECO:0007669"/>
    <property type="project" value="InterPro"/>
</dbReference>
<feature type="compositionally biased region" description="Low complexity" evidence="10">
    <location>
        <begin position="179"/>
        <end position="193"/>
    </location>
</feature>
<evidence type="ECO:0000259" key="13">
    <source>
        <dbReference type="PROSITE" id="PS51038"/>
    </source>
</evidence>
<evidence type="ECO:0000256" key="7">
    <source>
        <dbReference type="ARBA" id="ARBA00023242"/>
    </source>
</evidence>
<feature type="domain" description="BAH" evidence="13">
    <location>
        <begin position="1223"/>
        <end position="1353"/>
    </location>
</feature>
<feature type="region of interest" description="Disordered" evidence="10">
    <location>
        <begin position="542"/>
        <end position="576"/>
    </location>
</feature>
<dbReference type="SMART" id="SM00398">
    <property type="entry name" value="HMG"/>
    <property type="match status" value="1"/>
</dbReference>
<feature type="region of interest" description="Disordered" evidence="10">
    <location>
        <begin position="951"/>
        <end position="984"/>
    </location>
</feature>
<feature type="domain" description="BAH" evidence="13">
    <location>
        <begin position="990"/>
        <end position="1118"/>
    </location>
</feature>
<organism evidence="14 16">
    <name type="scientific">Didymodactylos carnosus</name>
    <dbReference type="NCBI Taxonomy" id="1234261"/>
    <lineage>
        <taxon>Eukaryota</taxon>
        <taxon>Metazoa</taxon>
        <taxon>Spiralia</taxon>
        <taxon>Gnathifera</taxon>
        <taxon>Rotifera</taxon>
        <taxon>Eurotatoria</taxon>
        <taxon>Bdelloidea</taxon>
        <taxon>Philodinida</taxon>
        <taxon>Philodinidae</taxon>
        <taxon>Didymodactylos</taxon>
    </lineage>
</organism>
<evidence type="ECO:0008006" key="17">
    <source>
        <dbReference type="Google" id="ProtNLM"/>
    </source>
</evidence>
<keyword evidence="7 9" id="KW-0539">Nucleus</keyword>
<dbReference type="Gene3D" id="1.10.30.10">
    <property type="entry name" value="High mobility group box domain"/>
    <property type="match status" value="1"/>
</dbReference>
<evidence type="ECO:0000256" key="9">
    <source>
        <dbReference type="PROSITE-ProRule" id="PRU00267"/>
    </source>
</evidence>
<dbReference type="Proteomes" id="UP000681722">
    <property type="component" value="Unassembled WGS sequence"/>
</dbReference>
<feature type="region of interest" description="Disordered" evidence="10">
    <location>
        <begin position="1"/>
        <end position="23"/>
    </location>
</feature>
<dbReference type="EMBL" id="CAJNOQ010001248">
    <property type="protein sequence ID" value="CAF0880385.1"/>
    <property type="molecule type" value="Genomic_DNA"/>
</dbReference>
<dbReference type="InterPro" id="IPR009071">
    <property type="entry name" value="HMG_box_dom"/>
</dbReference>
<evidence type="ECO:0000256" key="6">
    <source>
        <dbReference type="ARBA" id="ARBA00023163"/>
    </source>
</evidence>
<dbReference type="OrthoDB" id="10009055at2759"/>
<dbReference type="PANTHER" id="PTHR16062:SF19">
    <property type="entry name" value="PROTEIN POLYBROMO-1"/>
    <property type="match status" value="1"/>
</dbReference>
<dbReference type="SUPFAM" id="SSF47095">
    <property type="entry name" value="HMG-box"/>
    <property type="match status" value="1"/>
</dbReference>
<keyword evidence="16" id="KW-1185">Reference proteome</keyword>
<feature type="compositionally biased region" description="Polar residues" evidence="10">
    <location>
        <begin position="552"/>
        <end position="565"/>
    </location>
</feature>
<feature type="region of interest" description="Disordered" evidence="10">
    <location>
        <begin position="1490"/>
        <end position="1518"/>
    </location>
</feature>
<keyword evidence="9" id="KW-0238">DNA-binding</keyword>
<comment type="subcellular location">
    <subcellularLocation>
        <location evidence="1">Nucleus</location>
    </subcellularLocation>
</comment>
<gene>
    <name evidence="14" type="ORF">GPM918_LOCUS7579</name>
    <name evidence="15" type="ORF">SRO942_LOCUS7579</name>
</gene>
<feature type="compositionally biased region" description="Polar residues" evidence="10">
    <location>
        <begin position="240"/>
        <end position="249"/>
    </location>
</feature>
<feature type="DNA-binding region" description="HMG box" evidence="9">
    <location>
        <begin position="1438"/>
        <end position="1506"/>
    </location>
</feature>
<dbReference type="InterPro" id="IPR036910">
    <property type="entry name" value="HMG_box_dom_sf"/>
</dbReference>
<dbReference type="GO" id="GO:0006338">
    <property type="term" value="P:chromatin remodeling"/>
    <property type="evidence" value="ECO:0007669"/>
    <property type="project" value="InterPro"/>
</dbReference>
<protein>
    <recommendedName>
        <fullName evidence="17">Protein polybromo-1</fullName>
    </recommendedName>
</protein>
<evidence type="ECO:0000256" key="10">
    <source>
        <dbReference type="SAM" id="MobiDB-lite"/>
    </source>
</evidence>
<evidence type="ECO:0000256" key="8">
    <source>
        <dbReference type="PROSITE-ProRule" id="PRU00035"/>
    </source>
</evidence>
<feature type="region of interest" description="Disordered" evidence="10">
    <location>
        <begin position="1611"/>
        <end position="1644"/>
    </location>
</feature>
<dbReference type="Gene3D" id="1.20.920.10">
    <property type="entry name" value="Bromodomain-like"/>
    <property type="match status" value="6"/>
</dbReference>
<dbReference type="FunFam" id="1.20.920.10:FF:000006">
    <property type="entry name" value="protein polybromo-1 isoform X1"/>
    <property type="match status" value="1"/>
</dbReference>
<dbReference type="CDD" id="cd04717">
    <property type="entry name" value="BAH_polybromo"/>
    <property type="match status" value="1"/>
</dbReference>
<dbReference type="InterPro" id="IPR036427">
    <property type="entry name" value="Bromodomain-like_sf"/>
</dbReference>
<dbReference type="SMART" id="SM00297">
    <property type="entry name" value="BROMO"/>
    <property type="match status" value="6"/>
</dbReference>
<dbReference type="SUPFAM" id="SSF47370">
    <property type="entry name" value="Bromodomain"/>
    <property type="match status" value="6"/>
</dbReference>
<dbReference type="EMBL" id="CAJOBC010001248">
    <property type="protein sequence ID" value="CAF3666687.1"/>
    <property type="molecule type" value="Genomic_DNA"/>
</dbReference>
<name>A0A813Y864_9BILA</name>
<evidence type="ECO:0000259" key="12">
    <source>
        <dbReference type="PROSITE" id="PS50118"/>
    </source>
</evidence>
<evidence type="ECO:0000313" key="15">
    <source>
        <dbReference type="EMBL" id="CAF3666687.1"/>
    </source>
</evidence>
<dbReference type="InterPro" id="IPR001025">
    <property type="entry name" value="BAH_dom"/>
</dbReference>
<feature type="compositionally biased region" description="Basic and acidic residues" evidence="10">
    <location>
        <begin position="1490"/>
        <end position="1505"/>
    </location>
</feature>
<feature type="region of interest" description="Disordered" evidence="10">
    <location>
        <begin position="1407"/>
        <end position="1439"/>
    </location>
</feature>
<dbReference type="Pfam" id="PF01426">
    <property type="entry name" value="BAH"/>
    <property type="match status" value="2"/>
</dbReference>
<evidence type="ECO:0000256" key="3">
    <source>
        <dbReference type="ARBA" id="ARBA00022853"/>
    </source>
</evidence>
<evidence type="ECO:0000256" key="4">
    <source>
        <dbReference type="ARBA" id="ARBA00023015"/>
    </source>
</evidence>
<feature type="domain" description="Bromo" evidence="11">
    <location>
        <begin position="725"/>
        <end position="795"/>
    </location>
</feature>
<dbReference type="PANTHER" id="PTHR16062">
    <property type="entry name" value="SWI/SNF-RELATED"/>
    <property type="match status" value="1"/>
</dbReference>
<feature type="compositionally biased region" description="Polar residues" evidence="10">
    <location>
        <begin position="199"/>
        <end position="212"/>
    </location>
</feature>
<dbReference type="Proteomes" id="UP000663829">
    <property type="component" value="Unassembled WGS sequence"/>
</dbReference>
<evidence type="ECO:0000313" key="14">
    <source>
        <dbReference type="EMBL" id="CAF0880385.1"/>
    </source>
</evidence>
<dbReference type="PROSITE" id="PS50014">
    <property type="entry name" value="BROMODOMAIN_2"/>
    <property type="match status" value="5"/>
</dbReference>
<evidence type="ECO:0000256" key="1">
    <source>
        <dbReference type="ARBA" id="ARBA00004123"/>
    </source>
</evidence>
<feature type="compositionally biased region" description="Polar residues" evidence="10">
    <location>
        <begin position="1506"/>
        <end position="1518"/>
    </location>
</feature>
<dbReference type="PROSITE" id="PS00633">
    <property type="entry name" value="BROMODOMAIN_1"/>
    <property type="match status" value="2"/>
</dbReference>
<proteinExistence type="predicted"/>
<feature type="compositionally biased region" description="Basic residues" evidence="10">
    <location>
        <begin position="1430"/>
        <end position="1439"/>
    </location>
</feature>
<keyword evidence="4" id="KW-0805">Transcription regulation</keyword>
<reference evidence="14" key="1">
    <citation type="submission" date="2021-02" db="EMBL/GenBank/DDBJ databases">
        <authorList>
            <person name="Nowell W R."/>
        </authorList>
    </citation>
    <scope>NUCLEOTIDE SEQUENCE</scope>
</reference>
<dbReference type="Pfam" id="PF00505">
    <property type="entry name" value="HMG_box"/>
    <property type="match status" value="1"/>
</dbReference>
<keyword evidence="6" id="KW-0804">Transcription</keyword>
<feature type="region of interest" description="Disordered" evidence="10">
    <location>
        <begin position="148"/>
        <end position="249"/>
    </location>
</feature>
<dbReference type="PROSITE" id="PS50118">
    <property type="entry name" value="HMG_BOX_2"/>
    <property type="match status" value="1"/>
</dbReference>
<feature type="compositionally biased region" description="Low complexity" evidence="10">
    <location>
        <begin position="1615"/>
        <end position="1644"/>
    </location>
</feature>
<comment type="caution">
    <text evidence="14">The sequence shown here is derived from an EMBL/GenBank/DDBJ whole genome shotgun (WGS) entry which is preliminary data.</text>
</comment>
<keyword evidence="5 8" id="KW-0103">Bromodomain</keyword>
<feature type="domain" description="Bromo" evidence="11">
    <location>
        <begin position="50"/>
        <end position="120"/>
    </location>
</feature>
<dbReference type="InterPro" id="IPR018359">
    <property type="entry name" value="Bromodomain_CS"/>
</dbReference>